<comment type="caution">
    <text evidence="2">The sequence shown here is derived from an EMBL/GenBank/DDBJ whole genome shotgun (WGS) entry which is preliminary data.</text>
</comment>
<feature type="compositionally biased region" description="Low complexity" evidence="1">
    <location>
        <begin position="503"/>
        <end position="513"/>
    </location>
</feature>
<evidence type="ECO:0000313" key="2">
    <source>
        <dbReference type="EMBL" id="KAH3670564.1"/>
    </source>
</evidence>
<evidence type="ECO:0000256" key="1">
    <source>
        <dbReference type="SAM" id="MobiDB-lite"/>
    </source>
</evidence>
<feature type="region of interest" description="Disordered" evidence="1">
    <location>
        <begin position="489"/>
        <end position="514"/>
    </location>
</feature>
<name>A0A9P8T9G4_9ASCO</name>
<reference evidence="2" key="2">
    <citation type="submission" date="2021-01" db="EMBL/GenBank/DDBJ databases">
        <authorList>
            <person name="Schikora-Tamarit M.A."/>
        </authorList>
    </citation>
    <scope>NUCLEOTIDE SEQUENCE</scope>
    <source>
        <strain evidence="2">CBS6075</strain>
    </source>
</reference>
<evidence type="ECO:0000313" key="3">
    <source>
        <dbReference type="Proteomes" id="UP000769157"/>
    </source>
</evidence>
<gene>
    <name evidence="2" type="ORF">OGAPHI_001079</name>
</gene>
<dbReference type="SUPFAM" id="SSF48452">
    <property type="entry name" value="TPR-like"/>
    <property type="match status" value="1"/>
</dbReference>
<dbReference type="OrthoDB" id="434695at2759"/>
<reference evidence="2" key="1">
    <citation type="journal article" date="2021" name="Open Biol.">
        <title>Shared evolutionary footprints suggest mitochondrial oxidative damage underlies multiple complex I losses in fungi.</title>
        <authorList>
            <person name="Schikora-Tamarit M.A."/>
            <person name="Marcet-Houben M."/>
            <person name="Nosek J."/>
            <person name="Gabaldon T."/>
        </authorList>
    </citation>
    <scope>NUCLEOTIDE SEQUENCE</scope>
    <source>
        <strain evidence="2">CBS6075</strain>
    </source>
</reference>
<dbReference type="Pfam" id="PF09295">
    <property type="entry name" value="ChAPs"/>
    <property type="match status" value="1"/>
</dbReference>
<organism evidence="2 3">
    <name type="scientific">Ogataea philodendri</name>
    <dbReference type="NCBI Taxonomy" id="1378263"/>
    <lineage>
        <taxon>Eukaryota</taxon>
        <taxon>Fungi</taxon>
        <taxon>Dikarya</taxon>
        <taxon>Ascomycota</taxon>
        <taxon>Saccharomycotina</taxon>
        <taxon>Pichiomycetes</taxon>
        <taxon>Pichiales</taxon>
        <taxon>Pichiaceae</taxon>
        <taxon>Ogataea</taxon>
    </lineage>
</organism>
<dbReference type="InterPro" id="IPR015374">
    <property type="entry name" value="ChAPs"/>
</dbReference>
<dbReference type="InterPro" id="IPR011990">
    <property type="entry name" value="TPR-like_helical_dom_sf"/>
</dbReference>
<accession>A0A9P8T9G4</accession>
<keyword evidence="3" id="KW-1185">Reference proteome</keyword>
<dbReference type="GO" id="GO:0006893">
    <property type="term" value="P:Golgi to plasma membrane transport"/>
    <property type="evidence" value="ECO:0007669"/>
    <property type="project" value="TreeGrafter"/>
</dbReference>
<proteinExistence type="predicted"/>
<dbReference type="RefSeq" id="XP_046063989.1">
    <property type="nucleotide sequence ID" value="XM_046201802.1"/>
</dbReference>
<dbReference type="Proteomes" id="UP000769157">
    <property type="component" value="Unassembled WGS sequence"/>
</dbReference>
<sequence>MTSNKSKHSKASAMPKNIPFLAVPRIYENRLSESVNARTLVLDQLNELGPPDLVHFSKYDSSSKSEVGEYHYCIGINTVSMVQPYMYLQTVQLADKRPATEKHPVTGIYCSYNCFSKGDLRIQRVFPDTGVPLAEFLPTRTMKKYEIPDGSSNVWLETYVSSIVRSLLFSDDIERQLPGMCKFNLFETKKDASEAIVALVSLIPKGVMCGCSSTINQPTIMNNNLVDALLRLLEITGLYELAFREVETLEKSHKGLNANVLKVKMLLQQGETVRAVKLMHSSIHEHPRDGLMLMEQARYLNGQNRADLALPSAQRAVECLPTEFECWKTLIESHILNKDFHNGLLALNSCPMYTDKKADVFKALKPKDFEFPFPLDGKLEGVWQDAETLGCISGYGGIVEFSPVQHVEGVSSIHLNIYEQITKLHSTFRQAYSLLAIMERALGWSELLKLRSSIFVMENEYNNTLLLEQQEQQRQWEQISQDDQSMLQLPVETRRSRSRSIRSRNGSISSNPRVSKFRGKRLSERWLDSLFLILYDNLKSVLIWENEKMNNEDAPVQHIALEWELIAMECFSIHRFETSLVPYKTCLDNRFSVFAGYQLLRYYLNYTKHPTEFSKLHGIKTTKYKLTEEYVLKLCCKLMSWNHRYYGDFSVECLEVLKIMLETQDPVLIKDQVQGLFEYDPDPHGLISLLDRNLRWLEQFQTI</sequence>
<dbReference type="PANTHER" id="PTHR31975">
    <property type="entry name" value="BUD SITE SELECTION PROTEIN 7-RELATED"/>
    <property type="match status" value="1"/>
</dbReference>
<dbReference type="GeneID" id="70233047"/>
<dbReference type="AlphaFoldDB" id="A0A9P8T9G4"/>
<dbReference type="EMBL" id="JAEUBE010000087">
    <property type="protein sequence ID" value="KAH3670564.1"/>
    <property type="molecule type" value="Genomic_DNA"/>
</dbReference>
<dbReference type="GO" id="GO:0034044">
    <property type="term" value="C:exomer complex"/>
    <property type="evidence" value="ECO:0007669"/>
    <property type="project" value="UniProtKB-ARBA"/>
</dbReference>
<dbReference type="Gene3D" id="1.25.40.10">
    <property type="entry name" value="Tetratricopeptide repeat domain"/>
    <property type="match status" value="1"/>
</dbReference>
<dbReference type="PANTHER" id="PTHR31975:SF2">
    <property type="entry name" value="CHITIN BIOSYNTHESIS PROTEIN CHS6-RELATED"/>
    <property type="match status" value="1"/>
</dbReference>
<protein>
    <submittedName>
        <fullName evidence="2">Uncharacterized protein</fullName>
    </submittedName>
</protein>